<proteinExistence type="inferred from homology"/>
<keyword evidence="6" id="KW-1185">Reference proteome</keyword>
<name>G8WYI8_STREN</name>
<dbReference type="NCBIfam" id="TIGR01488">
    <property type="entry name" value="HAD-SF-IB"/>
    <property type="match status" value="1"/>
</dbReference>
<sequence>MAFFDVDETIVNAKTIFEFLRHHLAVAGDHGERYDAIRAQLHAMQSRVDRAEINRAYYRQYAGVEWERLIVEGRRWAREFLDRPDALISAGVDALRRHRNAGHLVVFVSGSFLPCVAPIADALGADRVLCTDPVIDDHGVMTGEIAVPMIGPAKAAAATALMIEHGIDPVVCYAYGDHASDLPLLRSVGNPTVIGSDLVLRAAAHDAGWPVVASDPITFSEARQS</sequence>
<evidence type="ECO:0008006" key="7">
    <source>
        <dbReference type="Google" id="ProtNLM"/>
    </source>
</evidence>
<dbReference type="InterPro" id="IPR023214">
    <property type="entry name" value="HAD_sf"/>
</dbReference>
<evidence type="ECO:0000313" key="6">
    <source>
        <dbReference type="Proteomes" id="UP000007842"/>
    </source>
</evidence>
<keyword evidence="3" id="KW-0378">Hydrolase</keyword>
<accession>G8WYI8</accession>
<evidence type="ECO:0000256" key="1">
    <source>
        <dbReference type="ARBA" id="ARBA00009184"/>
    </source>
</evidence>
<dbReference type="SUPFAM" id="SSF56784">
    <property type="entry name" value="HAD-like"/>
    <property type="match status" value="1"/>
</dbReference>
<comment type="similarity">
    <text evidence="1">Belongs to the HAD-like hydrolase superfamily. SerB family.</text>
</comment>
<protein>
    <recommendedName>
        <fullName evidence="7">HAD-IB family hydrolase</fullName>
    </recommendedName>
</protein>
<dbReference type="Pfam" id="PF12710">
    <property type="entry name" value="HAD"/>
    <property type="match status" value="1"/>
</dbReference>
<dbReference type="GO" id="GO:0046872">
    <property type="term" value="F:metal ion binding"/>
    <property type="evidence" value="ECO:0007669"/>
    <property type="project" value="UniProtKB-KW"/>
</dbReference>
<dbReference type="NCBIfam" id="TIGR01490">
    <property type="entry name" value="HAD-SF-IB-hyp1"/>
    <property type="match status" value="1"/>
</dbReference>
<dbReference type="HOGENOM" id="CLU_052657_1_2_11"/>
<dbReference type="Gene3D" id="1.20.1440.100">
    <property type="entry name" value="SG protein - dephosphorylation function"/>
    <property type="match status" value="1"/>
</dbReference>
<organism evidence="5 6">
    <name type="scientific">Streptantibioticus cattleyicolor (strain ATCC 35852 / DSM 46488 / JCM 4925 / NBRC 14057 / NRRL 8057)</name>
    <name type="common">Streptomyces cattleya</name>
    <dbReference type="NCBI Taxonomy" id="1003195"/>
    <lineage>
        <taxon>Bacteria</taxon>
        <taxon>Bacillati</taxon>
        <taxon>Actinomycetota</taxon>
        <taxon>Actinomycetes</taxon>
        <taxon>Kitasatosporales</taxon>
        <taxon>Streptomycetaceae</taxon>
        <taxon>Streptantibioticus</taxon>
    </lineage>
</organism>
<keyword evidence="2" id="KW-0479">Metal-binding</keyword>
<dbReference type="PANTHER" id="PTHR43344:SF13">
    <property type="entry name" value="PHOSPHATASE RV3661-RELATED"/>
    <property type="match status" value="1"/>
</dbReference>
<dbReference type="InterPro" id="IPR006385">
    <property type="entry name" value="HAD_hydro_SerB1"/>
</dbReference>
<dbReference type="KEGG" id="scy:SCATT_57480"/>
<evidence type="ECO:0000313" key="5">
    <source>
        <dbReference type="EMBL" id="AEW98119.1"/>
    </source>
</evidence>
<dbReference type="InterPro" id="IPR036412">
    <property type="entry name" value="HAD-like_sf"/>
</dbReference>
<evidence type="ECO:0000256" key="4">
    <source>
        <dbReference type="ARBA" id="ARBA00022842"/>
    </source>
</evidence>
<evidence type="ECO:0000256" key="2">
    <source>
        <dbReference type="ARBA" id="ARBA00022723"/>
    </source>
</evidence>
<dbReference type="GO" id="GO:0016787">
    <property type="term" value="F:hydrolase activity"/>
    <property type="evidence" value="ECO:0007669"/>
    <property type="project" value="UniProtKB-KW"/>
</dbReference>
<reference evidence="6" key="1">
    <citation type="submission" date="2011-12" db="EMBL/GenBank/DDBJ databases">
        <title>Complete genome sequence of Streptomyces cattleya strain DSM 46488.</title>
        <authorList>
            <person name="Ou H.-Y."/>
            <person name="Li P."/>
            <person name="Zhao C."/>
            <person name="O'Hagan D."/>
            <person name="Deng Z."/>
        </authorList>
    </citation>
    <scope>NUCLEOTIDE SEQUENCE [LARGE SCALE GENOMIC DNA]</scope>
    <source>
        <strain evidence="6">ATCC 35852 / DSM 46488 / JCM 4925 / NBRC 14057 / NRRL 8057</strain>
    </source>
</reference>
<dbReference type="Proteomes" id="UP000007842">
    <property type="component" value="Chromosome"/>
</dbReference>
<evidence type="ECO:0000256" key="3">
    <source>
        <dbReference type="ARBA" id="ARBA00022801"/>
    </source>
</evidence>
<dbReference type="InterPro" id="IPR050582">
    <property type="entry name" value="HAD-like_SerB"/>
</dbReference>
<dbReference type="EMBL" id="CP003219">
    <property type="protein sequence ID" value="AEW98119.1"/>
    <property type="molecule type" value="Genomic_DNA"/>
</dbReference>
<gene>
    <name evidence="5" type="ordered locus">SCATT_57480</name>
</gene>
<dbReference type="PATRIC" id="fig|1003195.29.peg.5729"/>
<dbReference type="Gene3D" id="3.40.50.1000">
    <property type="entry name" value="HAD superfamily/HAD-like"/>
    <property type="match status" value="1"/>
</dbReference>
<dbReference type="STRING" id="1003195.SCATT_57480"/>
<dbReference type="PANTHER" id="PTHR43344">
    <property type="entry name" value="PHOSPHOSERINE PHOSPHATASE"/>
    <property type="match status" value="1"/>
</dbReference>
<keyword evidence="4" id="KW-0460">Magnesium</keyword>
<dbReference type="eggNOG" id="COG0560">
    <property type="taxonomic scope" value="Bacteria"/>
</dbReference>
<dbReference type="AlphaFoldDB" id="G8WYI8"/>